<name>A0A0B7K3D9_BIOOC</name>
<reference evidence="3" key="1">
    <citation type="submission" date="2015-01" db="EMBL/GenBank/DDBJ databases">
        <authorList>
            <person name="Durling Mikael"/>
        </authorList>
    </citation>
    <scope>NUCLEOTIDE SEQUENCE</scope>
</reference>
<organism evidence="3">
    <name type="scientific">Bionectria ochroleuca</name>
    <name type="common">Gliocladium roseum</name>
    <dbReference type="NCBI Taxonomy" id="29856"/>
    <lineage>
        <taxon>Eukaryota</taxon>
        <taxon>Fungi</taxon>
        <taxon>Dikarya</taxon>
        <taxon>Ascomycota</taxon>
        <taxon>Pezizomycotina</taxon>
        <taxon>Sordariomycetes</taxon>
        <taxon>Hypocreomycetidae</taxon>
        <taxon>Hypocreales</taxon>
        <taxon>Bionectriaceae</taxon>
        <taxon>Clonostachys</taxon>
    </lineage>
</organism>
<dbReference type="EMBL" id="CDPU01000017">
    <property type="protein sequence ID" value="CEO50102.1"/>
    <property type="molecule type" value="Genomic_DNA"/>
</dbReference>
<feature type="compositionally biased region" description="Low complexity" evidence="1">
    <location>
        <begin position="210"/>
        <end position="221"/>
    </location>
</feature>
<feature type="domain" description="BCD1 alpha/beta" evidence="2">
    <location>
        <begin position="7"/>
        <end position="113"/>
    </location>
</feature>
<protein>
    <recommendedName>
        <fullName evidence="2">BCD1 alpha/beta domain-containing protein</fullName>
    </recommendedName>
</protein>
<feature type="region of interest" description="Disordered" evidence="1">
    <location>
        <begin position="129"/>
        <end position="221"/>
    </location>
</feature>
<evidence type="ECO:0000256" key="1">
    <source>
        <dbReference type="SAM" id="MobiDB-lite"/>
    </source>
</evidence>
<proteinExistence type="predicted"/>
<evidence type="ECO:0000313" key="3">
    <source>
        <dbReference type="EMBL" id="CEO50102.1"/>
    </source>
</evidence>
<feature type="compositionally biased region" description="Acidic residues" evidence="1">
    <location>
        <begin position="166"/>
        <end position="179"/>
    </location>
</feature>
<evidence type="ECO:0000259" key="2">
    <source>
        <dbReference type="Pfam" id="PF25790"/>
    </source>
</evidence>
<dbReference type="Pfam" id="PF25790">
    <property type="entry name" value="BCD1"/>
    <property type="match status" value="1"/>
</dbReference>
<dbReference type="InterPro" id="IPR057721">
    <property type="entry name" value="BCD1_alpha/beta"/>
</dbReference>
<accession>A0A0B7K3D9</accession>
<gene>
    <name evidence="3" type="ORF">BN869_000006159_1</name>
</gene>
<sequence length="221" mass="24301">MGERATTRILSKSMDDVPLYRAYKDTLDGQKRLANKLAGISVSGRTGIQHIWPSDEEAELQRLHCFYLANPRQRPDQIKVVTKIASGDCLREILRNTNVFEFPTVYVLPQGQALPTGFVLGPKDMNEESTLPLRAGNKRKGVPDRNNNASRFAKKRKQGGEAGEIGSDEDEVDDDAEDDAGPKNQSVGLELGEVLEEQSFGEEDDDDDSPTSSSGSDSDDD</sequence>
<feature type="compositionally biased region" description="Acidic residues" evidence="1">
    <location>
        <begin position="193"/>
        <end position="209"/>
    </location>
</feature>
<dbReference type="AlphaFoldDB" id="A0A0B7K3D9"/>